<dbReference type="CDD" id="cd00067">
    <property type="entry name" value="GAL4"/>
    <property type="match status" value="1"/>
</dbReference>
<name>A0A9W7FS06_9STRA</name>
<proteinExistence type="predicted"/>
<feature type="region of interest" description="Disordered" evidence="1">
    <location>
        <begin position="43"/>
        <end position="98"/>
    </location>
</feature>
<dbReference type="PROSITE" id="PS50048">
    <property type="entry name" value="ZN2_CY6_FUNGAL_2"/>
    <property type="match status" value="1"/>
</dbReference>
<dbReference type="OrthoDB" id="1747771at2759"/>
<dbReference type="SUPFAM" id="SSF54427">
    <property type="entry name" value="NTF2-like"/>
    <property type="match status" value="1"/>
</dbReference>
<dbReference type="Proteomes" id="UP001165122">
    <property type="component" value="Unassembled WGS sequence"/>
</dbReference>
<dbReference type="SMART" id="SM00066">
    <property type="entry name" value="GAL4"/>
    <property type="match status" value="1"/>
</dbReference>
<dbReference type="InterPro" id="IPR032710">
    <property type="entry name" value="NTF2-like_dom_sf"/>
</dbReference>
<feature type="compositionally biased region" description="Basic residues" evidence="1">
    <location>
        <begin position="70"/>
        <end position="82"/>
    </location>
</feature>
<dbReference type="EMBL" id="BRXW01000312">
    <property type="protein sequence ID" value="GMI17949.1"/>
    <property type="molecule type" value="Genomic_DNA"/>
</dbReference>
<evidence type="ECO:0000256" key="1">
    <source>
        <dbReference type="SAM" id="MobiDB-lite"/>
    </source>
</evidence>
<evidence type="ECO:0000313" key="3">
    <source>
        <dbReference type="EMBL" id="GMI17949.1"/>
    </source>
</evidence>
<dbReference type="Gene3D" id="3.10.450.50">
    <property type="match status" value="1"/>
</dbReference>
<dbReference type="GO" id="GO:0008270">
    <property type="term" value="F:zinc ion binding"/>
    <property type="evidence" value="ECO:0007669"/>
    <property type="project" value="InterPro"/>
</dbReference>
<evidence type="ECO:0000259" key="2">
    <source>
        <dbReference type="PROSITE" id="PS50048"/>
    </source>
</evidence>
<organism evidence="3 4">
    <name type="scientific">Triparma laevis f. longispina</name>
    <dbReference type="NCBI Taxonomy" id="1714387"/>
    <lineage>
        <taxon>Eukaryota</taxon>
        <taxon>Sar</taxon>
        <taxon>Stramenopiles</taxon>
        <taxon>Ochrophyta</taxon>
        <taxon>Bolidophyceae</taxon>
        <taxon>Parmales</taxon>
        <taxon>Triparmaceae</taxon>
        <taxon>Triparma</taxon>
    </lineage>
</organism>
<feature type="domain" description="Zn(2)-C6 fungal-type" evidence="2">
    <location>
        <begin position="15"/>
        <end position="44"/>
    </location>
</feature>
<dbReference type="AlphaFoldDB" id="A0A9W7FS06"/>
<dbReference type="SUPFAM" id="SSF57701">
    <property type="entry name" value="Zn2/Cys6 DNA-binding domain"/>
    <property type="match status" value="1"/>
</dbReference>
<feature type="compositionally biased region" description="Low complexity" evidence="1">
    <location>
        <begin position="753"/>
        <end position="765"/>
    </location>
</feature>
<sequence>MSEEELSEPVFSGKTCTQCRIAKVKCDKHLPCSRCIRRGYICSAQERGPGRPPSTTAPKNKKTDGDYGKKSKRRKGHRRASPKQHAEPQQQMHPGYYPNPYSAPFMAAPEGMVSYPSVGFSQEGGWTGGFHEGAQAIPYGSYPGGYGEGMQHMQGKHGSPQKPPPKSIATQFLSKMASGSYTRDKIDDVLSYLTDLAIKRNSKYLAKTVLKALLIAETESSLGTDIGGTKIVEAQQLALVKEIAERQQQQSEEEDEKSQLVSGKPSAPLQPNSTLKEAPAYIAEWLNENSFPTSQRTTVNGETSFHCNKTFANAFFNTAYAAASYAAGGDAWKDLFEKVSDDNNNHFHEILGGVVIGGERRLEYTFLANLVDKSGEQGTYRLEVRSELSAGGHSAFHIIRLSKSQPMMSPAPHYFGGGADPQFARGGYSGFPPMAVVPQASPYPQQARQMPYGQYPPQGYGVSNQQHMMMGMQNGMGGGVGMMPPPNQMQQQHQMHQMHQQHQQINGNTLGNNSYSKHGMQPPQHPSHPFDDTHILIPEIDALTPNARVLLHTIDLLTSNSVGPILELCIRDVFVDAGVPDDDVPLLGTFIGKEKVAKFFAGWHEYFVLHTFSITDLKSLGNSVSCVASYQVTSKSSSRRSPVIRNQMKWMFDDDGKIRGIYMYVNESELKSLFVAGWDKKGDDEIQTRQRRMQRDSARDWKNMIASISRKSGNVSAAAGSVDAPLPPGEDDLYSIGSNTSGIGSLLDNIGEAISPAQQSPSISPMSRTEEGPGGS</sequence>
<dbReference type="InterPro" id="IPR036864">
    <property type="entry name" value="Zn2-C6_fun-type_DNA-bd_sf"/>
</dbReference>
<evidence type="ECO:0000313" key="4">
    <source>
        <dbReference type="Proteomes" id="UP001165122"/>
    </source>
</evidence>
<gene>
    <name evidence="3" type="ORF">TrLO_g10588</name>
</gene>
<accession>A0A9W7FS06</accession>
<comment type="caution">
    <text evidence="3">The sequence shown here is derived from an EMBL/GenBank/DDBJ whole genome shotgun (WGS) entry which is preliminary data.</text>
</comment>
<dbReference type="Gene3D" id="4.10.240.10">
    <property type="entry name" value="Zn(2)-C6 fungal-type DNA-binding domain"/>
    <property type="match status" value="1"/>
</dbReference>
<protein>
    <recommendedName>
        <fullName evidence="2">Zn(2)-C6 fungal-type domain-containing protein</fullName>
    </recommendedName>
</protein>
<dbReference type="GO" id="GO:0000981">
    <property type="term" value="F:DNA-binding transcription factor activity, RNA polymerase II-specific"/>
    <property type="evidence" value="ECO:0007669"/>
    <property type="project" value="InterPro"/>
</dbReference>
<keyword evidence="4" id="KW-1185">Reference proteome</keyword>
<dbReference type="InterPro" id="IPR001138">
    <property type="entry name" value="Zn2Cys6_DnaBD"/>
</dbReference>
<dbReference type="PROSITE" id="PS00463">
    <property type="entry name" value="ZN2_CY6_FUNGAL_1"/>
    <property type="match status" value="1"/>
</dbReference>
<reference evidence="4" key="1">
    <citation type="journal article" date="2023" name="Commun. Biol.">
        <title>Genome analysis of Parmales, the sister group of diatoms, reveals the evolutionary specialization of diatoms from phago-mixotrophs to photoautotrophs.</title>
        <authorList>
            <person name="Ban H."/>
            <person name="Sato S."/>
            <person name="Yoshikawa S."/>
            <person name="Yamada K."/>
            <person name="Nakamura Y."/>
            <person name="Ichinomiya M."/>
            <person name="Sato N."/>
            <person name="Blanc-Mathieu R."/>
            <person name="Endo H."/>
            <person name="Kuwata A."/>
            <person name="Ogata H."/>
        </authorList>
    </citation>
    <scope>NUCLEOTIDE SEQUENCE [LARGE SCALE GENOMIC DNA]</scope>
    <source>
        <strain evidence="4">NIES 3700</strain>
    </source>
</reference>
<feature type="region of interest" description="Disordered" evidence="1">
    <location>
        <begin position="749"/>
        <end position="776"/>
    </location>
</feature>
<dbReference type="Pfam" id="PF00172">
    <property type="entry name" value="Zn_clus"/>
    <property type="match status" value="1"/>
</dbReference>
<feature type="region of interest" description="Disordered" evidence="1">
    <location>
        <begin position="246"/>
        <end position="273"/>
    </location>
</feature>